<dbReference type="Proteomes" id="UP001291623">
    <property type="component" value="Unassembled WGS sequence"/>
</dbReference>
<evidence type="ECO:0000313" key="6">
    <source>
        <dbReference type="EMBL" id="KAK4337375.1"/>
    </source>
</evidence>
<accession>A0AAE1UU19</accession>
<comment type="caution">
    <text evidence="6">The sequence shown here is derived from an EMBL/GenBank/DDBJ whole genome shotgun (WGS) entry which is preliminary data.</text>
</comment>
<dbReference type="PANTHER" id="PTHR46276">
    <property type="entry name" value="E3 UBIQUITIN-PROTEIN LIGASE UBR5"/>
    <property type="match status" value="1"/>
</dbReference>
<feature type="compositionally biased region" description="Low complexity" evidence="3">
    <location>
        <begin position="986"/>
        <end position="1011"/>
    </location>
</feature>
<feature type="domain" description="PABC" evidence="5">
    <location>
        <begin position="1255"/>
        <end position="1332"/>
    </location>
</feature>
<dbReference type="Gene3D" id="1.10.8.10">
    <property type="entry name" value="DNA helicase RuvA subunit, C-terminal domain"/>
    <property type="match status" value="1"/>
</dbReference>
<feature type="compositionally biased region" description="Polar residues" evidence="3">
    <location>
        <begin position="405"/>
        <end position="421"/>
    </location>
</feature>
<feature type="compositionally biased region" description="Low complexity" evidence="3">
    <location>
        <begin position="493"/>
        <end position="506"/>
    </location>
</feature>
<dbReference type="SUPFAM" id="SSF63570">
    <property type="entry name" value="PABC (PABP) domain"/>
    <property type="match status" value="1"/>
</dbReference>
<dbReference type="SMART" id="SM00119">
    <property type="entry name" value="HECTc"/>
    <property type="match status" value="1"/>
</dbReference>
<feature type="compositionally biased region" description="Polar residues" evidence="3">
    <location>
        <begin position="483"/>
        <end position="492"/>
    </location>
</feature>
<feature type="domain" description="HECT" evidence="4">
    <location>
        <begin position="1391"/>
        <end position="1554"/>
    </location>
</feature>
<evidence type="ECO:0000256" key="3">
    <source>
        <dbReference type="SAM" id="MobiDB-lite"/>
    </source>
</evidence>
<dbReference type="EMBL" id="JAVYJV010000034">
    <property type="protein sequence ID" value="KAK4337375.1"/>
    <property type="molecule type" value="Genomic_DNA"/>
</dbReference>
<feature type="compositionally biased region" description="Acidic residues" evidence="3">
    <location>
        <begin position="446"/>
        <end position="468"/>
    </location>
</feature>
<dbReference type="InterPro" id="IPR035983">
    <property type="entry name" value="Hect_E3_ubiquitin_ligase"/>
</dbReference>
<dbReference type="Pfam" id="PF11547">
    <property type="entry name" value="E3_UbLigase_EDD"/>
    <property type="match status" value="1"/>
</dbReference>
<feature type="region of interest" description="Disordered" evidence="3">
    <location>
        <begin position="985"/>
        <end position="1011"/>
    </location>
</feature>
<dbReference type="GO" id="GO:0000209">
    <property type="term" value="P:protein polyubiquitination"/>
    <property type="evidence" value="ECO:0007669"/>
    <property type="project" value="TreeGrafter"/>
</dbReference>
<dbReference type="PROSITE" id="PS51309">
    <property type="entry name" value="PABC"/>
    <property type="match status" value="1"/>
</dbReference>
<dbReference type="CDD" id="cd14423">
    <property type="entry name" value="CUE_UBR5"/>
    <property type="match status" value="1"/>
</dbReference>
<protein>
    <submittedName>
        <fullName evidence="6">Uncharacterized protein</fullName>
    </submittedName>
</protein>
<dbReference type="Gene3D" id="1.10.1900.10">
    <property type="entry name" value="c-terminal domain of poly(a) binding protein"/>
    <property type="match status" value="1"/>
</dbReference>
<dbReference type="InterPro" id="IPR024725">
    <property type="entry name" value="UBR5_UBA"/>
</dbReference>
<evidence type="ECO:0000313" key="7">
    <source>
        <dbReference type="Proteomes" id="UP001291623"/>
    </source>
</evidence>
<feature type="region of interest" description="Disordered" evidence="3">
    <location>
        <begin position="927"/>
        <end position="970"/>
    </location>
</feature>
<dbReference type="Gene3D" id="3.30.2160.10">
    <property type="entry name" value="Hect, E3 ligase catalytic domain"/>
    <property type="match status" value="1"/>
</dbReference>
<evidence type="ECO:0000259" key="5">
    <source>
        <dbReference type="PROSITE" id="PS51309"/>
    </source>
</evidence>
<dbReference type="GO" id="GO:0003723">
    <property type="term" value="F:RNA binding"/>
    <property type="evidence" value="ECO:0007669"/>
    <property type="project" value="InterPro"/>
</dbReference>
<feature type="compositionally biased region" description="Low complexity" evidence="3">
    <location>
        <begin position="956"/>
        <end position="970"/>
    </location>
</feature>
<gene>
    <name evidence="6" type="ORF">RND71_043332</name>
</gene>
<keyword evidence="1 2" id="KW-0833">Ubl conjugation pathway</keyword>
<dbReference type="InterPro" id="IPR002004">
    <property type="entry name" value="PABP_HYD_C"/>
</dbReference>
<dbReference type="GO" id="GO:0005634">
    <property type="term" value="C:nucleus"/>
    <property type="evidence" value="ECO:0007669"/>
    <property type="project" value="TreeGrafter"/>
</dbReference>
<name>A0AAE1UU19_9SOLA</name>
<feature type="compositionally biased region" description="Low complexity" evidence="3">
    <location>
        <begin position="332"/>
        <end position="341"/>
    </location>
</feature>
<evidence type="ECO:0000259" key="4">
    <source>
        <dbReference type="PROSITE" id="PS50237"/>
    </source>
</evidence>
<sequence length="1580" mass="176302">MGNRALVPAQLVPEDLITQAQVVLQGKSRNLIIKELQRTNLDVNLAVNNLLSRDDEDAEDMDDSQESYLQSEDLMSLLDAGISNDHSSVLIDADFSEDVFNYSSSARIRPNSLNRLSRATSTDRELSSTLQERDNMLRFAPDRQYTSVSNSSSAGPASSRRWLEYALRDSVSASENSKLNSISNSNENLQSRKNYQNPQSQNAFYISGQLEYWQTDKKFIQISGLYSELVAISSNGQLYQWKWNDPEPYKCQISEADALIGPVRYGVARPTAPFSSMTYMSEAINCSEELFLIDPLLNNNNSESNNNNFDVIDPNQATSSMSNLSVPRDNKLNVNNNDNIDSSLVLENNNEIGIENYDDHDVSVPVESNEDNELEANFDEDNAPELLNQEESDSDSDSNPDDASYQSNVDNVSAQRSNTTGAAPGSDAGMGGLSYFSEENSADTSNAEEEEEEEEESETAETEPETEDINNIFDGTIDRRSLQPVNPTAGAQLSSSSNLNTLPSSSSVRTTLAQHLQWALRHRSSANSQSLASRVHNHALTSTGSNLIHFDSNTIRRSTNTIPVTSNNTTNDDVSMTTTAVSLSRAFSIVIRQLAALLPFLYNGDRGSIPGLNTIGISFSEQISLLNYLENRLKPTWEWLITIMDSTEGQLRFGCALTNSSTSLATSNPLTTFSYPTIQASRAQNRHRLETNRNTVEIRLSNNTTNSSRRANVSGNRYSSNVNDTNAAARRDFLSYAISLMRTHNNEHFDSLPILDVGSLKHVAYVFDSLIYYLRINNENMNLKTANNLNKNINEEFSIENESEIMDFNEEDNVSYPINMNSHLEEDSTSNSNNPINTPTYISKGRKHVFFQRSNSTLFLGCPPADPFSTPLVEALPLADKPHLLQPTSRREELFGIPRTDNEQPVFDSLPARLSLGDRFSLNTAAPSNLSRKLSDNSSSQSSNRQQSVITDVNQSRNPIIINPSNSSNKSSVIVHSATVKNTSFSSNVQNPVSANAASSSNSNSSNNDSSSINNSIINKKSIGNILQNDILLGRWRLTLELFGRVFVDDVGIEPGSIICELESFPLKEAKFRREMEKFRTSQQRDLAFNKIERDRNSLIQQTFKELNTMYNTFSRRISVGAPLLAVSRVKVTFKDEHGEGSGVTRSFYTAFSDAILSNEKLPPLNNCQVGNRSLQYNLIQKLKSKEREQQRRAYQSHRSSLTSRDLLSRERSDRNAANLNVNSNPNANAVLNENSSSQLRYEAPNFVMPGEQFVSSNSSNVNFSEIFTPHRQQLGMRLFPRVSQLRPNLANKITGMLLELPPAILLTLFSSEEALRNKVDEAAEIVFTYNKDNVSNSNLVTNNTLPPNSSVSANVSSALHMNSSSDLLDLDIFNLSSNSRSSTLNKTRTLDYDEDEDSEDNSPLFYQPGKIGFNSLRQGKCTPERLNAFRNVGRIIGLCLLENELCPIYFNRHVIKYILKKPVAWHDLAFFDPVLYESLRQLILDSENSKDSFTYFQLLDSKFSIDLCEEEGGGHVDLIPNGRNIEVNASNAYDYIRKYALYRMVQSQERALQCGIGGRDGRIVGGTDAAPGQWPWMVN</sequence>
<organism evidence="6 7">
    <name type="scientific">Anisodus tanguticus</name>
    <dbReference type="NCBI Taxonomy" id="243964"/>
    <lineage>
        <taxon>Eukaryota</taxon>
        <taxon>Viridiplantae</taxon>
        <taxon>Streptophyta</taxon>
        <taxon>Embryophyta</taxon>
        <taxon>Tracheophyta</taxon>
        <taxon>Spermatophyta</taxon>
        <taxon>Magnoliopsida</taxon>
        <taxon>eudicotyledons</taxon>
        <taxon>Gunneridae</taxon>
        <taxon>Pentapetalae</taxon>
        <taxon>asterids</taxon>
        <taxon>lamiids</taxon>
        <taxon>Solanales</taxon>
        <taxon>Solanaceae</taxon>
        <taxon>Solanoideae</taxon>
        <taxon>Hyoscyameae</taxon>
        <taxon>Anisodus</taxon>
    </lineage>
</organism>
<dbReference type="PANTHER" id="PTHR46276:SF1">
    <property type="entry name" value="E3 UBIQUITIN-PROTEIN LIGASE UBR5"/>
    <property type="match status" value="1"/>
</dbReference>
<dbReference type="SUPFAM" id="SSF56204">
    <property type="entry name" value="Hect, E3 ligase catalytic domain"/>
    <property type="match status" value="1"/>
</dbReference>
<comment type="caution">
    <text evidence="2">Lacks conserved residue(s) required for the propagation of feature annotation.</text>
</comment>
<feature type="region of interest" description="Disordered" evidence="3">
    <location>
        <begin position="378"/>
        <end position="506"/>
    </location>
</feature>
<feature type="region of interest" description="Disordered" evidence="3">
    <location>
        <begin position="307"/>
        <end position="341"/>
    </location>
</feature>
<keyword evidence="7" id="KW-1185">Reference proteome</keyword>
<dbReference type="InterPro" id="IPR000569">
    <property type="entry name" value="HECT_dom"/>
</dbReference>
<dbReference type="GO" id="GO:0005737">
    <property type="term" value="C:cytoplasm"/>
    <property type="evidence" value="ECO:0007669"/>
    <property type="project" value="TreeGrafter"/>
</dbReference>
<dbReference type="Gene3D" id="3.90.1750.10">
    <property type="entry name" value="Hect, E3 ligase catalytic domains"/>
    <property type="match status" value="1"/>
</dbReference>
<evidence type="ECO:0000256" key="1">
    <source>
        <dbReference type="ARBA" id="ARBA00022786"/>
    </source>
</evidence>
<proteinExistence type="predicted"/>
<feature type="compositionally biased region" description="Low complexity" evidence="3">
    <location>
        <begin position="928"/>
        <end position="948"/>
    </location>
</feature>
<dbReference type="GO" id="GO:0034450">
    <property type="term" value="F:ubiquitin-ubiquitin ligase activity"/>
    <property type="evidence" value="ECO:0007669"/>
    <property type="project" value="TreeGrafter"/>
</dbReference>
<dbReference type="Pfam" id="PF00658">
    <property type="entry name" value="MLLE"/>
    <property type="match status" value="1"/>
</dbReference>
<evidence type="ECO:0000256" key="2">
    <source>
        <dbReference type="PROSITE-ProRule" id="PRU00104"/>
    </source>
</evidence>
<dbReference type="GO" id="GO:0090263">
    <property type="term" value="P:positive regulation of canonical Wnt signaling pathway"/>
    <property type="evidence" value="ECO:0007669"/>
    <property type="project" value="TreeGrafter"/>
</dbReference>
<feature type="region of interest" description="Disordered" evidence="3">
    <location>
        <begin position="1187"/>
        <end position="1211"/>
    </location>
</feature>
<dbReference type="Pfam" id="PF00632">
    <property type="entry name" value="HECT"/>
    <property type="match status" value="1"/>
</dbReference>
<dbReference type="InterPro" id="IPR036053">
    <property type="entry name" value="PABP-dom"/>
</dbReference>
<reference evidence="6" key="1">
    <citation type="submission" date="2023-12" db="EMBL/GenBank/DDBJ databases">
        <title>Genome assembly of Anisodus tanguticus.</title>
        <authorList>
            <person name="Wang Y.-J."/>
        </authorList>
    </citation>
    <scope>NUCLEOTIDE SEQUENCE</scope>
    <source>
        <strain evidence="6">KB-2021</strain>
        <tissue evidence="6">Leaf</tissue>
    </source>
</reference>
<dbReference type="FunFam" id="1.10.8.10:FF:000009">
    <property type="entry name" value="Putative E3 ubiquitin-protein ligase UBR5"/>
    <property type="match status" value="1"/>
</dbReference>
<feature type="compositionally biased region" description="Acidic residues" evidence="3">
    <location>
        <begin position="378"/>
        <end position="400"/>
    </location>
</feature>
<dbReference type="GO" id="GO:0043130">
    <property type="term" value="F:ubiquitin binding"/>
    <property type="evidence" value="ECO:0007669"/>
    <property type="project" value="InterPro"/>
</dbReference>
<feature type="compositionally biased region" description="Polar residues" evidence="3">
    <location>
        <begin position="315"/>
        <end position="325"/>
    </location>
</feature>
<dbReference type="SMART" id="SM00517">
    <property type="entry name" value="PolyA"/>
    <property type="match status" value="1"/>
</dbReference>
<dbReference type="PROSITE" id="PS50237">
    <property type="entry name" value="HECT"/>
    <property type="match status" value="1"/>
</dbReference>